<protein>
    <recommendedName>
        <fullName evidence="3">N-acetyltransferase domain-containing protein</fullName>
    </recommendedName>
</protein>
<dbReference type="Proteomes" id="UP000655589">
    <property type="component" value="Unassembled WGS sequence"/>
</dbReference>
<gene>
    <name evidence="4" type="ORF">GCM10010102_44190</name>
</gene>
<dbReference type="AlphaFoldDB" id="A0A8H9L6L6"/>
<dbReference type="CDD" id="cd04301">
    <property type="entry name" value="NAT_SF"/>
    <property type="match status" value="1"/>
</dbReference>
<dbReference type="GO" id="GO:0016747">
    <property type="term" value="F:acyltransferase activity, transferring groups other than amino-acyl groups"/>
    <property type="evidence" value="ECO:0007669"/>
    <property type="project" value="InterPro"/>
</dbReference>
<evidence type="ECO:0000256" key="1">
    <source>
        <dbReference type="ARBA" id="ARBA00022679"/>
    </source>
</evidence>
<keyword evidence="1" id="KW-0808">Transferase</keyword>
<dbReference type="RefSeq" id="WP_171104320.1">
    <property type="nucleotide sequence ID" value="NZ_BMPT01000028.1"/>
</dbReference>
<dbReference type="InterPro" id="IPR050832">
    <property type="entry name" value="Bact_Acetyltransf"/>
</dbReference>
<dbReference type="PANTHER" id="PTHR43877">
    <property type="entry name" value="AMINOALKYLPHOSPHONATE N-ACETYLTRANSFERASE-RELATED-RELATED"/>
    <property type="match status" value="1"/>
</dbReference>
<sequence length="164" mass="16941">MRCHDGGPADTDACLDLWVAAVAERDGTAVADLPASVRERAARKLSHPPLAWVVARDAEGGPAGFGLMLRPGTGGDAGDPPASAYLALLAVSVRAQGQGLGGRLLDAVTGRTRAVTGVTGAVLHVLGSNVPARRLYESRGWRSSGGPVRRTPSGQPVLRYTLEL</sequence>
<dbReference type="EMBL" id="BMPT01000028">
    <property type="protein sequence ID" value="GGM43899.1"/>
    <property type="molecule type" value="Genomic_DNA"/>
</dbReference>
<dbReference type="InterPro" id="IPR000182">
    <property type="entry name" value="GNAT_dom"/>
</dbReference>
<feature type="domain" description="N-acetyltransferase" evidence="3">
    <location>
        <begin position="1"/>
        <end position="164"/>
    </location>
</feature>
<dbReference type="InterPro" id="IPR016181">
    <property type="entry name" value="Acyl_CoA_acyltransferase"/>
</dbReference>
<keyword evidence="5" id="KW-1185">Reference proteome</keyword>
<evidence type="ECO:0000259" key="3">
    <source>
        <dbReference type="PROSITE" id="PS51186"/>
    </source>
</evidence>
<organism evidence="4 5">
    <name type="scientific">Promicromonospora citrea</name>
    <dbReference type="NCBI Taxonomy" id="43677"/>
    <lineage>
        <taxon>Bacteria</taxon>
        <taxon>Bacillati</taxon>
        <taxon>Actinomycetota</taxon>
        <taxon>Actinomycetes</taxon>
        <taxon>Micrococcales</taxon>
        <taxon>Promicromonosporaceae</taxon>
        <taxon>Promicromonospora</taxon>
    </lineage>
</organism>
<reference evidence="4" key="1">
    <citation type="journal article" date="2014" name="Int. J. Syst. Evol. Microbiol.">
        <title>Complete genome sequence of Corynebacterium casei LMG S-19264T (=DSM 44701T), isolated from a smear-ripened cheese.</title>
        <authorList>
            <consortium name="US DOE Joint Genome Institute (JGI-PGF)"/>
            <person name="Walter F."/>
            <person name="Albersmeier A."/>
            <person name="Kalinowski J."/>
            <person name="Ruckert C."/>
        </authorList>
    </citation>
    <scope>NUCLEOTIDE SEQUENCE</scope>
    <source>
        <strain evidence="4">JCM 3051</strain>
    </source>
</reference>
<evidence type="ECO:0000256" key="2">
    <source>
        <dbReference type="ARBA" id="ARBA00023315"/>
    </source>
</evidence>
<evidence type="ECO:0000313" key="4">
    <source>
        <dbReference type="EMBL" id="GGM43899.1"/>
    </source>
</evidence>
<dbReference type="PROSITE" id="PS51186">
    <property type="entry name" value="GNAT"/>
    <property type="match status" value="1"/>
</dbReference>
<dbReference type="Pfam" id="PF00583">
    <property type="entry name" value="Acetyltransf_1"/>
    <property type="match status" value="1"/>
</dbReference>
<keyword evidence="2" id="KW-0012">Acyltransferase</keyword>
<dbReference type="SUPFAM" id="SSF55729">
    <property type="entry name" value="Acyl-CoA N-acyltransferases (Nat)"/>
    <property type="match status" value="1"/>
</dbReference>
<evidence type="ECO:0000313" key="5">
    <source>
        <dbReference type="Proteomes" id="UP000655589"/>
    </source>
</evidence>
<accession>A0A8H9L6L6</accession>
<dbReference type="Gene3D" id="3.40.630.30">
    <property type="match status" value="1"/>
</dbReference>
<reference evidence="4" key="2">
    <citation type="submission" date="2020-09" db="EMBL/GenBank/DDBJ databases">
        <authorList>
            <person name="Sun Q."/>
            <person name="Ohkuma M."/>
        </authorList>
    </citation>
    <scope>NUCLEOTIDE SEQUENCE</scope>
    <source>
        <strain evidence="4">JCM 3051</strain>
    </source>
</reference>
<proteinExistence type="predicted"/>
<comment type="caution">
    <text evidence="4">The sequence shown here is derived from an EMBL/GenBank/DDBJ whole genome shotgun (WGS) entry which is preliminary data.</text>
</comment>
<name>A0A8H9L6L6_9MICO</name>